<dbReference type="GO" id="GO:0012505">
    <property type="term" value="C:endomembrane system"/>
    <property type="evidence" value="ECO:0007669"/>
    <property type="project" value="UniProtKB-SubCell"/>
</dbReference>
<protein>
    <submittedName>
        <fullName evidence="6">VIT1/CCC1 transporter family protein</fullName>
    </submittedName>
</protein>
<name>A0A7M2WW36_9BACT</name>
<feature type="transmembrane region" description="Helical" evidence="5">
    <location>
        <begin position="202"/>
        <end position="220"/>
    </location>
</feature>
<dbReference type="KEGG" id="hbs:IPV69_26545"/>
<dbReference type="EMBL" id="CP063458">
    <property type="protein sequence ID" value="QOV89705.1"/>
    <property type="molecule type" value="Genomic_DNA"/>
</dbReference>
<accession>A0A7M2WW36</accession>
<evidence type="ECO:0000256" key="1">
    <source>
        <dbReference type="ARBA" id="ARBA00004127"/>
    </source>
</evidence>
<organism evidence="6 7">
    <name type="scientific">Humisphaera borealis</name>
    <dbReference type="NCBI Taxonomy" id="2807512"/>
    <lineage>
        <taxon>Bacteria</taxon>
        <taxon>Pseudomonadati</taxon>
        <taxon>Planctomycetota</taxon>
        <taxon>Phycisphaerae</taxon>
        <taxon>Tepidisphaerales</taxon>
        <taxon>Tepidisphaeraceae</taxon>
        <taxon>Humisphaera</taxon>
    </lineage>
</organism>
<gene>
    <name evidence="6" type="ORF">IPV69_26545</name>
</gene>
<evidence type="ECO:0000313" key="7">
    <source>
        <dbReference type="Proteomes" id="UP000593765"/>
    </source>
</evidence>
<evidence type="ECO:0000256" key="4">
    <source>
        <dbReference type="ARBA" id="ARBA00023136"/>
    </source>
</evidence>
<dbReference type="GO" id="GO:0005384">
    <property type="term" value="F:manganese ion transmembrane transporter activity"/>
    <property type="evidence" value="ECO:0007669"/>
    <property type="project" value="InterPro"/>
</dbReference>
<feature type="transmembrane region" description="Helical" evidence="5">
    <location>
        <begin position="51"/>
        <end position="74"/>
    </location>
</feature>
<evidence type="ECO:0000256" key="2">
    <source>
        <dbReference type="ARBA" id="ARBA00022692"/>
    </source>
</evidence>
<keyword evidence="4 5" id="KW-0472">Membrane</keyword>
<keyword evidence="2 5" id="KW-0812">Transmembrane</keyword>
<feature type="transmembrane region" description="Helical" evidence="5">
    <location>
        <begin position="171"/>
        <end position="190"/>
    </location>
</feature>
<evidence type="ECO:0000313" key="6">
    <source>
        <dbReference type="EMBL" id="QOV89705.1"/>
    </source>
</evidence>
<dbReference type="AlphaFoldDB" id="A0A7M2WW36"/>
<evidence type="ECO:0000256" key="5">
    <source>
        <dbReference type="SAM" id="Phobius"/>
    </source>
</evidence>
<reference evidence="6 7" key="1">
    <citation type="submission" date="2020-10" db="EMBL/GenBank/DDBJ databases">
        <title>Wide distribution of Phycisphaera-like planctomycetes from WD2101 soil group in peatlands and genome analysis of the first cultivated representative.</title>
        <authorList>
            <person name="Dedysh S.N."/>
            <person name="Beletsky A.V."/>
            <person name="Ivanova A."/>
            <person name="Kulichevskaya I.S."/>
            <person name="Suzina N.E."/>
            <person name="Philippov D.A."/>
            <person name="Rakitin A.L."/>
            <person name="Mardanov A.V."/>
            <person name="Ravin N.V."/>
        </authorList>
    </citation>
    <scope>NUCLEOTIDE SEQUENCE [LARGE SCALE GENOMIC DNA]</scope>
    <source>
        <strain evidence="6 7">M1803</strain>
    </source>
</reference>
<keyword evidence="7" id="KW-1185">Reference proteome</keyword>
<evidence type="ECO:0000256" key="3">
    <source>
        <dbReference type="ARBA" id="ARBA00022989"/>
    </source>
</evidence>
<dbReference type="Pfam" id="PF01988">
    <property type="entry name" value="VIT1"/>
    <property type="match status" value="1"/>
</dbReference>
<comment type="subcellular location">
    <subcellularLocation>
        <location evidence="1">Endomembrane system</location>
        <topology evidence="1">Multi-pass membrane protein</topology>
    </subcellularLocation>
</comment>
<feature type="transmembrane region" description="Helical" evidence="5">
    <location>
        <begin position="141"/>
        <end position="165"/>
    </location>
</feature>
<keyword evidence="3 5" id="KW-1133">Transmembrane helix</keyword>
<dbReference type="Proteomes" id="UP000593765">
    <property type="component" value="Chromosome"/>
</dbReference>
<dbReference type="RefSeq" id="WP_206292758.1">
    <property type="nucleotide sequence ID" value="NZ_CP063458.1"/>
</dbReference>
<dbReference type="GO" id="GO:0030026">
    <property type="term" value="P:intracellular manganese ion homeostasis"/>
    <property type="evidence" value="ECO:0007669"/>
    <property type="project" value="InterPro"/>
</dbReference>
<sequence length="221" mass="23530">MPTALPERSTDRLLDPMDRISEVLFGLIMVLGFTGSLSAAEAGQAAVRTMLFGAIGCNLAWGLIDAVMFLMACLSEKGQTLRTWRAVRAATNASEGQQAIAKALPAAAASLLRPAELELMRQRVHELAEPPPYPRLRKDDWLGAAAIFALVFVSTFPVVLPFLFMSHPANAIRLSNGIAIALLFVTGYSFGKCAALRPVRTGVTMVLLGTAMVGLTMALGG</sequence>
<dbReference type="InterPro" id="IPR008217">
    <property type="entry name" value="Ccc1_fam"/>
</dbReference>
<proteinExistence type="predicted"/>
<feature type="transmembrane region" description="Helical" evidence="5">
    <location>
        <begin position="20"/>
        <end position="39"/>
    </location>
</feature>